<evidence type="ECO:0000313" key="1">
    <source>
        <dbReference type="EMBL" id="GEO18052.1"/>
    </source>
</evidence>
<dbReference type="EMBL" id="BJYU01000148">
    <property type="protein sequence ID" value="GEO18052.1"/>
    <property type="molecule type" value="Genomic_DNA"/>
</dbReference>
<organism evidence="1 2">
    <name type="scientific">Microvirga aerophila</name>
    <dbReference type="NCBI Taxonomy" id="670291"/>
    <lineage>
        <taxon>Bacteria</taxon>
        <taxon>Pseudomonadati</taxon>
        <taxon>Pseudomonadota</taxon>
        <taxon>Alphaproteobacteria</taxon>
        <taxon>Hyphomicrobiales</taxon>
        <taxon>Methylobacteriaceae</taxon>
        <taxon>Microvirga</taxon>
    </lineage>
</organism>
<accession>A0A512C1G4</accession>
<reference evidence="1 2" key="1">
    <citation type="submission" date="2019-07" db="EMBL/GenBank/DDBJ databases">
        <title>Whole genome shotgun sequence of Microvirga aerophila NBRC 106136.</title>
        <authorList>
            <person name="Hosoyama A."/>
            <person name="Uohara A."/>
            <person name="Ohji S."/>
            <person name="Ichikawa N."/>
        </authorList>
    </citation>
    <scope>NUCLEOTIDE SEQUENCE [LARGE SCALE GENOMIC DNA]</scope>
    <source>
        <strain evidence="1 2">NBRC 106136</strain>
    </source>
</reference>
<dbReference type="Proteomes" id="UP000321085">
    <property type="component" value="Unassembled WGS sequence"/>
</dbReference>
<comment type="caution">
    <text evidence="1">The sequence shown here is derived from an EMBL/GenBank/DDBJ whole genome shotgun (WGS) entry which is preliminary data.</text>
</comment>
<keyword evidence="2" id="KW-1185">Reference proteome</keyword>
<gene>
    <name evidence="1" type="ORF">MAE02_57480</name>
</gene>
<dbReference type="AlphaFoldDB" id="A0A512C1G4"/>
<name>A0A512C1G4_9HYPH</name>
<dbReference type="RefSeq" id="WP_170285129.1">
    <property type="nucleotide sequence ID" value="NZ_BJYU01000148.1"/>
</dbReference>
<protein>
    <submittedName>
        <fullName evidence="1">Uncharacterized protein</fullName>
    </submittedName>
</protein>
<sequence length="130" mass="14578">MRTEFSVPPAPSAITWLPRLHANARRCAARALPDLDRALVTPASVFASPDDVVRHPRLTIDCKRDILWRWAWDEYLLDLALADGMPEGEPPRLPEVKAALRLLNIEWSPDPAAPAMPIPQFEKHELCLAA</sequence>
<evidence type="ECO:0000313" key="2">
    <source>
        <dbReference type="Proteomes" id="UP000321085"/>
    </source>
</evidence>
<proteinExistence type="predicted"/>